<sequence>MRIPFDHLLPVLAPPIAIIEKINFTPCLSGCATATSTSLIVDMVRPSFYRSALTPHTKPVSSEAMEPSLPMSLLANRNASSAIFLRLMR</sequence>
<dbReference type="EMBL" id="VIEB01000337">
    <property type="protein sequence ID" value="TQD94761.1"/>
    <property type="molecule type" value="Genomic_DNA"/>
</dbReference>
<name>A0A540M7N3_MALBA</name>
<protein>
    <submittedName>
        <fullName evidence="1">Uncharacterized protein</fullName>
    </submittedName>
</protein>
<accession>A0A540M7N3</accession>
<gene>
    <name evidence="1" type="ORF">C1H46_019615</name>
</gene>
<dbReference type="Proteomes" id="UP000315295">
    <property type="component" value="Unassembled WGS sequence"/>
</dbReference>
<evidence type="ECO:0000313" key="1">
    <source>
        <dbReference type="EMBL" id="TQD94761.1"/>
    </source>
</evidence>
<reference evidence="1 2" key="1">
    <citation type="journal article" date="2019" name="G3 (Bethesda)">
        <title>Sequencing of a Wild Apple (Malus baccata) Genome Unravels the Differences Between Cultivated and Wild Apple Species Regarding Disease Resistance and Cold Tolerance.</title>
        <authorList>
            <person name="Chen X."/>
        </authorList>
    </citation>
    <scope>NUCLEOTIDE SEQUENCE [LARGE SCALE GENOMIC DNA]</scope>
    <source>
        <strain evidence="2">cv. Shandingzi</strain>
        <tissue evidence="1">Leaves</tissue>
    </source>
</reference>
<comment type="caution">
    <text evidence="1">The sequence shown here is derived from an EMBL/GenBank/DDBJ whole genome shotgun (WGS) entry which is preliminary data.</text>
</comment>
<dbReference type="AlphaFoldDB" id="A0A540M7N3"/>
<organism evidence="1 2">
    <name type="scientific">Malus baccata</name>
    <name type="common">Siberian crab apple</name>
    <name type="synonym">Pyrus baccata</name>
    <dbReference type="NCBI Taxonomy" id="106549"/>
    <lineage>
        <taxon>Eukaryota</taxon>
        <taxon>Viridiplantae</taxon>
        <taxon>Streptophyta</taxon>
        <taxon>Embryophyta</taxon>
        <taxon>Tracheophyta</taxon>
        <taxon>Spermatophyta</taxon>
        <taxon>Magnoliopsida</taxon>
        <taxon>eudicotyledons</taxon>
        <taxon>Gunneridae</taxon>
        <taxon>Pentapetalae</taxon>
        <taxon>rosids</taxon>
        <taxon>fabids</taxon>
        <taxon>Rosales</taxon>
        <taxon>Rosaceae</taxon>
        <taxon>Amygdaloideae</taxon>
        <taxon>Maleae</taxon>
        <taxon>Malus</taxon>
    </lineage>
</organism>
<proteinExistence type="predicted"/>
<evidence type="ECO:0000313" key="2">
    <source>
        <dbReference type="Proteomes" id="UP000315295"/>
    </source>
</evidence>
<keyword evidence="2" id="KW-1185">Reference proteome</keyword>